<sequence length="361" mass="40357">MLGAQWLDLLATHCLALANSLAQCRRRPLLDARAHWLPPLLPSPPLLDVCIGPLFPFSPLLLSPPLLGTHWRGPILLMYDCSSASPPPRLAVLSSTRHPIHENYLRLSALHLSRALPPFLGSSMQIRTRHLDRCRPGVFAVPLPRWFRLVQRQLDLQPPFLHLRSEIQHANNIVPLRARWMDPVSTERLGRSNPVAPASSLRPCLAGFHSSSWPPLGLSPFTVGSWVRQDGIQSVSDLVHTAACEMDGRSWDGQTWVQIISIPVAPASPLRTCLASERFHYDDSRFDTIYQLVNKFSKMPATGTDAPLLGECLCWAGLVRVSVVRHPPGFVLPSRFEAYLTPTRHRATLLFTPHHVLNIVE</sequence>
<proteinExistence type="predicted"/>
<accession>A0AAD7BVI1</accession>
<feature type="chain" id="PRO_5042261259" evidence="1">
    <location>
        <begin position="19"/>
        <end position="361"/>
    </location>
</feature>
<dbReference type="Proteomes" id="UP001221142">
    <property type="component" value="Unassembled WGS sequence"/>
</dbReference>
<reference evidence="2" key="1">
    <citation type="submission" date="2023-03" db="EMBL/GenBank/DDBJ databases">
        <title>Massive genome expansion in bonnet fungi (Mycena s.s.) driven by repeated elements and novel gene families across ecological guilds.</title>
        <authorList>
            <consortium name="Lawrence Berkeley National Laboratory"/>
            <person name="Harder C.B."/>
            <person name="Miyauchi S."/>
            <person name="Viragh M."/>
            <person name="Kuo A."/>
            <person name="Thoen E."/>
            <person name="Andreopoulos B."/>
            <person name="Lu D."/>
            <person name="Skrede I."/>
            <person name="Drula E."/>
            <person name="Henrissat B."/>
            <person name="Morin E."/>
            <person name="Kohler A."/>
            <person name="Barry K."/>
            <person name="LaButti K."/>
            <person name="Morin E."/>
            <person name="Salamov A."/>
            <person name="Lipzen A."/>
            <person name="Mereny Z."/>
            <person name="Hegedus B."/>
            <person name="Baldrian P."/>
            <person name="Stursova M."/>
            <person name="Weitz H."/>
            <person name="Taylor A."/>
            <person name="Grigoriev I.V."/>
            <person name="Nagy L.G."/>
            <person name="Martin F."/>
            <person name="Kauserud H."/>
        </authorList>
    </citation>
    <scope>NUCLEOTIDE SEQUENCE</scope>
    <source>
        <strain evidence="2">9284</strain>
    </source>
</reference>
<organism evidence="2 3">
    <name type="scientific">Roridomyces roridus</name>
    <dbReference type="NCBI Taxonomy" id="1738132"/>
    <lineage>
        <taxon>Eukaryota</taxon>
        <taxon>Fungi</taxon>
        <taxon>Dikarya</taxon>
        <taxon>Basidiomycota</taxon>
        <taxon>Agaricomycotina</taxon>
        <taxon>Agaricomycetes</taxon>
        <taxon>Agaricomycetidae</taxon>
        <taxon>Agaricales</taxon>
        <taxon>Marasmiineae</taxon>
        <taxon>Mycenaceae</taxon>
        <taxon>Roridomyces</taxon>
    </lineage>
</organism>
<name>A0AAD7BVI1_9AGAR</name>
<gene>
    <name evidence="2" type="ORF">FB45DRAFT_865941</name>
</gene>
<evidence type="ECO:0000313" key="2">
    <source>
        <dbReference type="EMBL" id="KAJ7632113.1"/>
    </source>
</evidence>
<protein>
    <submittedName>
        <fullName evidence="2">Uncharacterized protein</fullName>
    </submittedName>
</protein>
<dbReference type="EMBL" id="JARKIF010000008">
    <property type="protein sequence ID" value="KAJ7632113.1"/>
    <property type="molecule type" value="Genomic_DNA"/>
</dbReference>
<evidence type="ECO:0000313" key="3">
    <source>
        <dbReference type="Proteomes" id="UP001221142"/>
    </source>
</evidence>
<feature type="signal peptide" evidence="1">
    <location>
        <begin position="1"/>
        <end position="18"/>
    </location>
</feature>
<keyword evidence="1" id="KW-0732">Signal</keyword>
<comment type="caution">
    <text evidence="2">The sequence shown here is derived from an EMBL/GenBank/DDBJ whole genome shotgun (WGS) entry which is preliminary data.</text>
</comment>
<keyword evidence="3" id="KW-1185">Reference proteome</keyword>
<evidence type="ECO:0000256" key="1">
    <source>
        <dbReference type="SAM" id="SignalP"/>
    </source>
</evidence>
<dbReference type="AlphaFoldDB" id="A0AAD7BVI1"/>